<dbReference type="AlphaFoldDB" id="A0A0F9M0F6"/>
<comment type="caution">
    <text evidence="1">The sequence shown here is derived from an EMBL/GenBank/DDBJ whole genome shotgun (WGS) entry which is preliminary data.</text>
</comment>
<dbReference type="EMBL" id="LAZR01011233">
    <property type="protein sequence ID" value="KKM62757.1"/>
    <property type="molecule type" value="Genomic_DNA"/>
</dbReference>
<gene>
    <name evidence="1" type="ORF">LCGC14_1518400</name>
</gene>
<name>A0A0F9M0F6_9ZZZZ</name>
<organism evidence="1">
    <name type="scientific">marine sediment metagenome</name>
    <dbReference type="NCBI Taxonomy" id="412755"/>
    <lineage>
        <taxon>unclassified sequences</taxon>
        <taxon>metagenomes</taxon>
        <taxon>ecological metagenomes</taxon>
    </lineage>
</organism>
<sequence length="153" mass="17394">MKFRTGFVSNSSSASFVIVGFTVDYTSSPEIVKNIFGLSDEDIMEKMRANNYYGKYPEKIKDPEEIKEFCDELLYDLNKEEKEFDCLFGEGSIPDGKIIVGKLLSYIRSEDYGDNIDGTSEFTIEELTTSIQELKTKMKTTEPIKVYTGSMCC</sequence>
<evidence type="ECO:0000313" key="1">
    <source>
        <dbReference type="EMBL" id="KKM62757.1"/>
    </source>
</evidence>
<proteinExistence type="predicted"/>
<reference evidence="1" key="1">
    <citation type="journal article" date="2015" name="Nature">
        <title>Complex archaea that bridge the gap between prokaryotes and eukaryotes.</title>
        <authorList>
            <person name="Spang A."/>
            <person name="Saw J.H."/>
            <person name="Jorgensen S.L."/>
            <person name="Zaremba-Niedzwiedzka K."/>
            <person name="Martijn J."/>
            <person name="Lind A.E."/>
            <person name="van Eijk R."/>
            <person name="Schleper C."/>
            <person name="Guy L."/>
            <person name="Ettema T.J."/>
        </authorList>
    </citation>
    <scope>NUCLEOTIDE SEQUENCE</scope>
</reference>
<accession>A0A0F9M0F6</accession>
<protein>
    <submittedName>
        <fullName evidence="1">Uncharacterized protein</fullName>
    </submittedName>
</protein>